<evidence type="ECO:0000313" key="2">
    <source>
        <dbReference type="EMBL" id="QNT58106.1"/>
    </source>
</evidence>
<evidence type="ECO:0000259" key="1">
    <source>
        <dbReference type="Pfam" id="PF09848"/>
    </source>
</evidence>
<name>A0A7H1M8Z1_9NEIS</name>
<dbReference type="EMBL" id="CP060414">
    <property type="protein sequence ID" value="QNT58106.1"/>
    <property type="molecule type" value="Genomic_DNA"/>
</dbReference>
<dbReference type="Proteomes" id="UP000516412">
    <property type="component" value="Chromosome"/>
</dbReference>
<keyword evidence="3" id="KW-1185">Reference proteome</keyword>
<reference evidence="2" key="1">
    <citation type="submission" date="2024-06" db="EMBL/GenBank/DDBJ databases">
        <title>Complete Genome Sequence of mouse commensal type strain Neisseria musculi.</title>
        <authorList>
            <person name="Thapa E."/>
            <person name="Aluvathingal J."/>
            <person name="Nadendla S."/>
            <person name="Mehta A."/>
            <person name="Tettelin H."/>
            <person name="Weyand N.J."/>
        </authorList>
    </citation>
    <scope>NUCLEOTIDE SEQUENCE</scope>
    <source>
        <strain evidence="2">NW831</strain>
    </source>
</reference>
<dbReference type="AlphaFoldDB" id="A0A7H1M8Z1"/>
<evidence type="ECO:0000313" key="3">
    <source>
        <dbReference type="Proteomes" id="UP000516412"/>
    </source>
</evidence>
<proteinExistence type="predicted"/>
<gene>
    <name evidence="2" type="ORF">H7A79_2494</name>
</gene>
<dbReference type="KEGG" id="nmus:H7A79_2494"/>
<dbReference type="Pfam" id="PF09848">
    <property type="entry name" value="SLFN-g3_helicase"/>
    <property type="match status" value="1"/>
</dbReference>
<organism evidence="2 3">
    <name type="scientific">Neisseria musculi</name>
    <dbReference type="NCBI Taxonomy" id="1815583"/>
    <lineage>
        <taxon>Bacteria</taxon>
        <taxon>Pseudomonadati</taxon>
        <taxon>Pseudomonadota</taxon>
        <taxon>Betaproteobacteria</taxon>
        <taxon>Neisseriales</taxon>
        <taxon>Neisseriaceae</taxon>
        <taxon>Neisseria</taxon>
    </lineage>
</organism>
<dbReference type="InterPro" id="IPR018647">
    <property type="entry name" value="SLFN_3-like_DNA/RNA_helicase"/>
</dbReference>
<protein>
    <recommendedName>
        <fullName evidence="1">Schlafen group 3-like DNA/RNA helicase domain-containing protein</fullName>
    </recommendedName>
</protein>
<accession>A0A7H1M8Z1</accession>
<sequence>MVQVLQEALARNRAIKNKIKKETALKETRAFIQNIHYFRDEYLKNSQAPTEKVVVFDEAQRAWNQHQTSKFMSQKRGLSDFNQSEPEFLIEVMNRHQDWCVIVCLIGGGQEINTGEAGLVAWMQALQSSYPDWQVHYSNLIVNQDNYLQDTTIKNWLSTTGVEQDHLHLATSVRSFRSEKVSAWVHMLLDVDDQAKLLWHEIQENYPIVLTRDLQKAKAWVKAQAKGSERYGLVASSGARRLKALGVNVKNEIDVANWFLNSKDDVRSSYFLEDVATEFDVQGLELDWVCIAWGENFYYQNGKWHYQSFKGCK</sequence>
<feature type="domain" description="Schlafen group 3-like DNA/RNA helicase" evidence="1">
    <location>
        <begin position="2"/>
        <end position="303"/>
    </location>
</feature>